<sequence length="362" mass="38337">MKNPTHSHLPLWCIVAPILTCFLYVGVQFDWGSFYLILLTVGLIASILAAVHHAEVVALRVGEPLGTLVLAIAITTIEVALIVSLMLSGGKDTAVLARDTIFATEMIIINGIVGGCLLIGGIKFKEQSYKIDGVSAALTVLSAISVLTLILPNYTTSVMGPEYSDSQLIFVAIISLVLYGAFLLMQTVKHRDYFLPENAQEQEEAHEHSPTNKTSGISAILLVISLIVVVLVAKALSPSIENGIDSVGAPKSVVGIIIAMVVLLPEALSALKAARKNRLQASLNLALGSALASIGLTIPAVAIVSIFFGLPLTLGIDLKSTVLFVLSLFIISLSLRTGKTTVVQGIVLLVIFSVYLFTTIVP</sequence>
<gene>
    <name evidence="7" type="ORF">FNW21_00135</name>
</gene>
<protein>
    <submittedName>
        <fullName evidence="7">Ionic transporter y4hA</fullName>
    </submittedName>
</protein>
<feature type="domain" description="Sodium/calcium exchanger membrane region" evidence="6">
    <location>
        <begin position="34"/>
        <end position="187"/>
    </location>
</feature>
<dbReference type="RefSeq" id="WP_144254702.1">
    <property type="nucleotide sequence ID" value="NZ_VJZT01000001.1"/>
</dbReference>
<organism evidence="7 8">
    <name type="scientific">Flavobacterium restrictum</name>
    <dbReference type="NCBI Taxonomy" id="2594428"/>
    <lineage>
        <taxon>Bacteria</taxon>
        <taxon>Pseudomonadati</taxon>
        <taxon>Bacteroidota</taxon>
        <taxon>Flavobacteriia</taxon>
        <taxon>Flavobacteriales</taxon>
        <taxon>Flavobacteriaceae</taxon>
        <taxon>Flavobacterium</taxon>
    </lineage>
</organism>
<dbReference type="GO" id="GO:0015386">
    <property type="term" value="F:potassium:proton antiporter activity"/>
    <property type="evidence" value="ECO:0007669"/>
    <property type="project" value="TreeGrafter"/>
</dbReference>
<comment type="subcellular location">
    <subcellularLocation>
        <location evidence="1">Membrane</location>
        <topology evidence="1">Multi-pass membrane protein</topology>
    </subcellularLocation>
</comment>
<feature type="transmembrane region" description="Helical" evidence="5">
    <location>
        <begin position="316"/>
        <end position="335"/>
    </location>
</feature>
<feature type="transmembrane region" description="Helical" evidence="5">
    <location>
        <begin position="166"/>
        <end position="185"/>
    </location>
</feature>
<dbReference type="PANTHER" id="PTHR37958">
    <property type="entry name" value="SODIUM-POTASSIUM/PROTON ANTIPORTER CHAA"/>
    <property type="match status" value="1"/>
</dbReference>
<accession>A0A553ECK5</accession>
<dbReference type="InterPro" id="IPR052946">
    <property type="entry name" value="Alkaline_pH_Ca-Antiporter"/>
</dbReference>
<evidence type="ECO:0000256" key="4">
    <source>
        <dbReference type="ARBA" id="ARBA00023136"/>
    </source>
</evidence>
<feature type="transmembrane region" description="Helical" evidence="5">
    <location>
        <begin position="65"/>
        <end position="88"/>
    </location>
</feature>
<keyword evidence="4 5" id="KW-0472">Membrane</keyword>
<keyword evidence="3 5" id="KW-1133">Transmembrane helix</keyword>
<name>A0A553ECK5_9FLAO</name>
<comment type="caution">
    <text evidence="7">The sequence shown here is derived from an EMBL/GenBank/DDBJ whole genome shotgun (WGS) entry which is preliminary data.</text>
</comment>
<feature type="transmembrane region" description="Helical" evidence="5">
    <location>
        <begin position="342"/>
        <end position="361"/>
    </location>
</feature>
<dbReference type="Pfam" id="PF01699">
    <property type="entry name" value="Na_Ca_ex"/>
    <property type="match status" value="2"/>
</dbReference>
<evidence type="ECO:0000256" key="1">
    <source>
        <dbReference type="ARBA" id="ARBA00004141"/>
    </source>
</evidence>
<feature type="transmembrane region" description="Helical" evidence="5">
    <location>
        <begin position="100"/>
        <end position="122"/>
    </location>
</feature>
<dbReference type="GO" id="GO:0005886">
    <property type="term" value="C:plasma membrane"/>
    <property type="evidence" value="ECO:0007669"/>
    <property type="project" value="TreeGrafter"/>
</dbReference>
<dbReference type="GO" id="GO:0015385">
    <property type="term" value="F:sodium:proton antiporter activity"/>
    <property type="evidence" value="ECO:0007669"/>
    <property type="project" value="TreeGrafter"/>
</dbReference>
<evidence type="ECO:0000313" key="7">
    <source>
        <dbReference type="EMBL" id="TRX42779.1"/>
    </source>
</evidence>
<dbReference type="Gene3D" id="1.20.1420.30">
    <property type="entry name" value="NCX, central ion-binding region"/>
    <property type="match status" value="1"/>
</dbReference>
<feature type="transmembrane region" description="Helical" evidence="5">
    <location>
        <begin position="33"/>
        <end position="53"/>
    </location>
</feature>
<evidence type="ECO:0000313" key="8">
    <source>
        <dbReference type="Proteomes" id="UP000316371"/>
    </source>
</evidence>
<dbReference type="EMBL" id="VJZT01000001">
    <property type="protein sequence ID" value="TRX42779.1"/>
    <property type="molecule type" value="Genomic_DNA"/>
</dbReference>
<feature type="transmembrane region" description="Helical" evidence="5">
    <location>
        <begin position="9"/>
        <end position="27"/>
    </location>
</feature>
<feature type="transmembrane region" description="Helical" evidence="5">
    <location>
        <begin position="134"/>
        <end position="154"/>
    </location>
</feature>
<proteinExistence type="predicted"/>
<evidence type="ECO:0000259" key="6">
    <source>
        <dbReference type="Pfam" id="PF01699"/>
    </source>
</evidence>
<reference evidence="7 8" key="1">
    <citation type="submission" date="2019-07" db="EMBL/GenBank/DDBJ databases">
        <title>Novel species of Flavobacterium.</title>
        <authorList>
            <person name="Liu Q."/>
            <person name="Xin Y.-H."/>
        </authorList>
    </citation>
    <scope>NUCLEOTIDE SEQUENCE [LARGE SCALE GENOMIC DNA]</scope>
    <source>
        <strain evidence="7 8">LB1R34</strain>
    </source>
</reference>
<dbReference type="PANTHER" id="PTHR37958:SF1">
    <property type="entry name" value="SODIUM-POTASSIUM_PROTON ANTIPORTER CHAA"/>
    <property type="match status" value="1"/>
</dbReference>
<evidence type="ECO:0000256" key="2">
    <source>
        <dbReference type="ARBA" id="ARBA00022692"/>
    </source>
</evidence>
<dbReference type="Proteomes" id="UP000316371">
    <property type="component" value="Unassembled WGS sequence"/>
</dbReference>
<feature type="transmembrane region" description="Helical" evidence="5">
    <location>
        <begin position="253"/>
        <end position="271"/>
    </location>
</feature>
<feature type="transmembrane region" description="Helical" evidence="5">
    <location>
        <begin position="283"/>
        <end position="310"/>
    </location>
</feature>
<dbReference type="OrthoDB" id="9787814at2"/>
<dbReference type="InterPro" id="IPR004837">
    <property type="entry name" value="NaCa_Exmemb"/>
</dbReference>
<dbReference type="InterPro" id="IPR044880">
    <property type="entry name" value="NCX_ion-bd_dom_sf"/>
</dbReference>
<keyword evidence="8" id="KW-1185">Reference proteome</keyword>
<evidence type="ECO:0000256" key="3">
    <source>
        <dbReference type="ARBA" id="ARBA00022989"/>
    </source>
</evidence>
<feature type="transmembrane region" description="Helical" evidence="5">
    <location>
        <begin position="216"/>
        <end position="233"/>
    </location>
</feature>
<keyword evidence="2 5" id="KW-0812">Transmembrane</keyword>
<evidence type="ECO:0000256" key="5">
    <source>
        <dbReference type="SAM" id="Phobius"/>
    </source>
</evidence>
<feature type="domain" description="Sodium/calcium exchanger membrane region" evidence="6">
    <location>
        <begin position="218"/>
        <end position="360"/>
    </location>
</feature>
<dbReference type="AlphaFoldDB" id="A0A553ECK5"/>